<dbReference type="EMBL" id="JAPWDV010000001">
    <property type="protein sequence ID" value="KAJ6223714.1"/>
    <property type="molecule type" value="Genomic_DNA"/>
</dbReference>
<keyword evidence="2" id="KW-1133">Transmembrane helix</keyword>
<feature type="region of interest" description="Disordered" evidence="1">
    <location>
        <begin position="83"/>
        <end position="134"/>
    </location>
</feature>
<feature type="compositionally biased region" description="Low complexity" evidence="1">
    <location>
        <begin position="90"/>
        <end position="100"/>
    </location>
</feature>
<evidence type="ECO:0000313" key="4">
    <source>
        <dbReference type="Proteomes" id="UP001142055"/>
    </source>
</evidence>
<sequence>MSILLMIAYVNASNDDDWDNLDGFDIIFRLFFLIFTIAFFTSLFFLIRRLCCQRKTNGQMIININRPPQLPPQPLLQPIPPQAYGTTYYPAPGIQQQQQQPHPPAPGFNISPPPAYNEAVYPQLSHNPDYPVGK</sequence>
<feature type="compositionally biased region" description="Pro residues" evidence="1">
    <location>
        <begin position="101"/>
        <end position="115"/>
    </location>
</feature>
<accession>A0A9Q0ME14</accession>
<gene>
    <name evidence="3" type="ORF">RDWZM_002259</name>
</gene>
<feature type="transmembrane region" description="Helical" evidence="2">
    <location>
        <begin position="26"/>
        <end position="47"/>
    </location>
</feature>
<organism evidence="3 4">
    <name type="scientific">Blomia tropicalis</name>
    <name type="common">Mite</name>
    <dbReference type="NCBI Taxonomy" id="40697"/>
    <lineage>
        <taxon>Eukaryota</taxon>
        <taxon>Metazoa</taxon>
        <taxon>Ecdysozoa</taxon>
        <taxon>Arthropoda</taxon>
        <taxon>Chelicerata</taxon>
        <taxon>Arachnida</taxon>
        <taxon>Acari</taxon>
        <taxon>Acariformes</taxon>
        <taxon>Sarcoptiformes</taxon>
        <taxon>Astigmata</taxon>
        <taxon>Glycyphagoidea</taxon>
        <taxon>Echimyopodidae</taxon>
        <taxon>Blomia</taxon>
    </lineage>
</organism>
<evidence type="ECO:0000313" key="3">
    <source>
        <dbReference type="EMBL" id="KAJ6223714.1"/>
    </source>
</evidence>
<dbReference type="Proteomes" id="UP001142055">
    <property type="component" value="Chromosome 1"/>
</dbReference>
<protein>
    <submittedName>
        <fullName evidence="3">Uncharacterized protein</fullName>
    </submittedName>
</protein>
<reference evidence="3" key="1">
    <citation type="submission" date="2022-12" db="EMBL/GenBank/DDBJ databases">
        <title>Genome assemblies of Blomia tropicalis.</title>
        <authorList>
            <person name="Cui Y."/>
        </authorList>
    </citation>
    <scope>NUCLEOTIDE SEQUENCE</scope>
    <source>
        <tissue evidence="3">Adult mites</tissue>
    </source>
</reference>
<evidence type="ECO:0000256" key="1">
    <source>
        <dbReference type="SAM" id="MobiDB-lite"/>
    </source>
</evidence>
<keyword evidence="4" id="KW-1185">Reference proteome</keyword>
<evidence type="ECO:0000256" key="2">
    <source>
        <dbReference type="SAM" id="Phobius"/>
    </source>
</evidence>
<name>A0A9Q0ME14_BLOTA</name>
<dbReference type="AlphaFoldDB" id="A0A9Q0ME14"/>
<keyword evidence="2" id="KW-0472">Membrane</keyword>
<comment type="caution">
    <text evidence="3">The sequence shown here is derived from an EMBL/GenBank/DDBJ whole genome shotgun (WGS) entry which is preliminary data.</text>
</comment>
<keyword evidence="2" id="KW-0812">Transmembrane</keyword>
<proteinExistence type="predicted"/>